<dbReference type="PANTHER" id="PTHR43318:SF1">
    <property type="entry name" value="POLYSACCHARIDE BIOSYNTHESIS PROTEIN EPSC-RELATED"/>
    <property type="match status" value="1"/>
</dbReference>
<sequence>MKESKHSSQYYLKLLLDREYKSIFNKDTQNIIQNKVVLVTGAGGSIGSEICRQLIKYNPSKIILVGHGENSIYQIHKELVGKTHIELEPRIVEIQNANRVNQLLKDSRPQLVFHAAAHKHVPLMEKNPYSAIENNVIGTLNLAEASGQVGVDHFIFISTDKAVEPNNVMGATKKIAEKVIFHCNQKYTTKYGTVRFGNVLASRGSVIPLFVEQILAGEPVTVTDPNMTRYFMSIEEAASLVIESNRFLSGGEVFILNMGDSVKIIQIAERLIQTFAKTNVPITYTGIRNGEKTEENLLEQSERLSLRMRDNLMISDTTPLDFEIIKKLICSYEDLEKDLLLEYLLGITNEANMVEDGEFV</sequence>
<name>A0A842B2G0_9LIST</name>
<evidence type="ECO:0000259" key="2">
    <source>
        <dbReference type="Pfam" id="PF02719"/>
    </source>
</evidence>
<dbReference type="InterPro" id="IPR051203">
    <property type="entry name" value="Polysaccharide_Synthase-Rel"/>
</dbReference>
<gene>
    <name evidence="3" type="ORF">HCA55_09010</name>
</gene>
<comment type="similarity">
    <text evidence="1">Belongs to the polysaccharide synthase family.</text>
</comment>
<reference evidence="3 4" key="1">
    <citation type="submission" date="2020-03" db="EMBL/GenBank/DDBJ databases">
        <title>Soil Listeria distribution.</title>
        <authorList>
            <person name="Liao J."/>
            <person name="Wiedmann M."/>
        </authorList>
    </citation>
    <scope>NUCLEOTIDE SEQUENCE [LARGE SCALE GENOMIC DNA]</scope>
    <source>
        <strain evidence="3 4">FSL L7-0990</strain>
    </source>
</reference>
<dbReference type="InterPro" id="IPR003869">
    <property type="entry name" value="Polysac_CapD-like"/>
</dbReference>
<dbReference type="AlphaFoldDB" id="A0A842B2G0"/>
<accession>A0A842B2G0</accession>
<dbReference type="CDD" id="cd05237">
    <property type="entry name" value="UDP_invert_4-6DH_SDR_e"/>
    <property type="match status" value="1"/>
</dbReference>
<dbReference type="RefSeq" id="WP_185545055.1">
    <property type="nucleotide sequence ID" value="NZ_JAARVD010000004.1"/>
</dbReference>
<dbReference type="Pfam" id="PF02719">
    <property type="entry name" value="Polysacc_synt_2"/>
    <property type="match status" value="1"/>
</dbReference>
<evidence type="ECO:0000256" key="1">
    <source>
        <dbReference type="ARBA" id="ARBA00007430"/>
    </source>
</evidence>
<dbReference type="SUPFAM" id="SSF51735">
    <property type="entry name" value="NAD(P)-binding Rossmann-fold domains"/>
    <property type="match status" value="1"/>
</dbReference>
<dbReference type="EMBL" id="JAARVD010000004">
    <property type="protein sequence ID" value="MBC1796867.1"/>
    <property type="molecule type" value="Genomic_DNA"/>
</dbReference>
<dbReference type="Gene3D" id="3.40.50.720">
    <property type="entry name" value="NAD(P)-binding Rossmann-like Domain"/>
    <property type="match status" value="1"/>
</dbReference>
<dbReference type="Proteomes" id="UP000548082">
    <property type="component" value="Unassembled WGS sequence"/>
</dbReference>
<protein>
    <submittedName>
        <fullName evidence="3">Polysaccharide biosynthesis protein</fullName>
    </submittedName>
</protein>
<feature type="domain" description="Polysaccharide biosynthesis protein CapD-like" evidence="2">
    <location>
        <begin position="37"/>
        <end position="313"/>
    </location>
</feature>
<dbReference type="PANTHER" id="PTHR43318">
    <property type="entry name" value="UDP-N-ACETYLGLUCOSAMINE 4,6-DEHYDRATASE"/>
    <property type="match status" value="1"/>
</dbReference>
<evidence type="ECO:0000313" key="4">
    <source>
        <dbReference type="Proteomes" id="UP000548082"/>
    </source>
</evidence>
<evidence type="ECO:0000313" key="3">
    <source>
        <dbReference type="EMBL" id="MBC1796867.1"/>
    </source>
</evidence>
<comment type="caution">
    <text evidence="3">The sequence shown here is derived from an EMBL/GenBank/DDBJ whole genome shotgun (WGS) entry which is preliminary data.</text>
</comment>
<proteinExistence type="inferred from homology"/>
<organism evidence="3 4">
    <name type="scientific">Listeria booriae</name>
    <dbReference type="NCBI Taxonomy" id="1552123"/>
    <lineage>
        <taxon>Bacteria</taxon>
        <taxon>Bacillati</taxon>
        <taxon>Bacillota</taxon>
        <taxon>Bacilli</taxon>
        <taxon>Bacillales</taxon>
        <taxon>Listeriaceae</taxon>
        <taxon>Listeria</taxon>
    </lineage>
</organism>
<dbReference type="InterPro" id="IPR036291">
    <property type="entry name" value="NAD(P)-bd_dom_sf"/>
</dbReference>